<sequence length="527" mass="56264">MDSPARSSAPTRWERRRWLTFLLAFVTILAPMVLWALASPIGSIPDEPSHAIRAAAVARGELVSVPWPENPSLTEATVPENIANAHQLVCFAFDGELTADCQAGLRDRDEDLVTTGSSAGLNSPAFYAIVGWPSLVVTGDAAFYAMRIAGAAVCALALAVMVMQLTLLPRWRWAMVGAIVGVTPMVLYLSGSLNPNGLEVAAAGGLFATLLAMTRGTATGRRLWEQAGLALVTASLLMTTRSISLLWVLLIVVAAIFLGNRPRVAALLKSPPGLALLVGAAVVGLVTVAWYLQPPALAGSAPASLGIVSYLFAAGYTFIQSIDWVFGMIGFFGWVDTPAPSATIIAWSAALLLLLSASVVWGRRRTTVAVWGLLVVCLVVPVLTTLSVYAQYGYIWQGRYMLAMLLCLVIVAGLALDDAGVGIGADRRIARFVVGGFVLLAIGHLFAFVMTLRRYAVGIDGDFGRFVFDPSWEPPIGWRPLSVALLLVLVVAVWLSRKLFLGAPDHRAVEPSADRLDDQPSRTTEKS</sequence>
<keyword evidence="1" id="KW-1133">Transmembrane helix</keyword>
<comment type="caution">
    <text evidence="2">The sequence shown here is derived from an EMBL/GenBank/DDBJ whole genome shotgun (WGS) entry which is preliminary data.</text>
</comment>
<feature type="transmembrane region" description="Helical" evidence="1">
    <location>
        <begin position="229"/>
        <end position="258"/>
    </location>
</feature>
<protein>
    <submittedName>
        <fullName evidence="2">Predicted membrane protein</fullName>
    </submittedName>
</protein>
<evidence type="ECO:0000256" key="1">
    <source>
        <dbReference type="SAM" id="Phobius"/>
    </source>
</evidence>
<feature type="transmembrane region" description="Helical" evidence="1">
    <location>
        <begin position="304"/>
        <end position="332"/>
    </location>
</feature>
<name>A0ABY1LT92_9MICO</name>
<dbReference type="EMBL" id="FUZO01000003">
    <property type="protein sequence ID" value="SKC74378.1"/>
    <property type="molecule type" value="Genomic_DNA"/>
</dbReference>
<accession>A0ABY1LT92</accession>
<evidence type="ECO:0000313" key="2">
    <source>
        <dbReference type="EMBL" id="SKC74378.1"/>
    </source>
</evidence>
<feature type="transmembrane region" description="Helical" evidence="1">
    <location>
        <begin position="141"/>
        <end position="161"/>
    </location>
</feature>
<feature type="transmembrane region" description="Helical" evidence="1">
    <location>
        <begin position="429"/>
        <end position="456"/>
    </location>
</feature>
<feature type="transmembrane region" description="Helical" evidence="1">
    <location>
        <begin position="173"/>
        <end position="191"/>
    </location>
</feature>
<keyword evidence="3" id="KW-1185">Reference proteome</keyword>
<feature type="transmembrane region" description="Helical" evidence="1">
    <location>
        <begin position="273"/>
        <end position="292"/>
    </location>
</feature>
<gene>
    <name evidence="2" type="ORF">SAMN06295973_3647</name>
</gene>
<dbReference type="RefSeq" id="WP_079707291.1">
    <property type="nucleotide sequence ID" value="NZ_FUZO01000003.1"/>
</dbReference>
<reference evidence="2 3" key="1">
    <citation type="submission" date="2017-02" db="EMBL/GenBank/DDBJ databases">
        <authorList>
            <person name="Varghese N."/>
            <person name="Submissions S."/>
        </authorList>
    </citation>
    <scope>NUCLEOTIDE SEQUENCE [LARGE SCALE GENOMIC DNA]</scope>
    <source>
        <strain evidence="2 3">VKM Ac-1787</strain>
    </source>
</reference>
<dbReference type="InterPro" id="IPR018674">
    <property type="entry name" value="DUF2142_membrane"/>
</dbReference>
<organism evidence="2 3">
    <name type="scientific">Plantibacter cousiniae</name>
    <name type="common">nom. nud.</name>
    <dbReference type="NCBI Taxonomy" id="199709"/>
    <lineage>
        <taxon>Bacteria</taxon>
        <taxon>Bacillati</taxon>
        <taxon>Actinomycetota</taxon>
        <taxon>Actinomycetes</taxon>
        <taxon>Micrococcales</taxon>
        <taxon>Microbacteriaceae</taxon>
        <taxon>Plantibacter</taxon>
    </lineage>
</organism>
<keyword evidence="1" id="KW-0812">Transmembrane</keyword>
<feature type="transmembrane region" description="Helical" evidence="1">
    <location>
        <begin position="398"/>
        <end position="417"/>
    </location>
</feature>
<proteinExistence type="predicted"/>
<evidence type="ECO:0000313" key="3">
    <source>
        <dbReference type="Proteomes" id="UP000190827"/>
    </source>
</evidence>
<feature type="transmembrane region" description="Helical" evidence="1">
    <location>
        <begin position="344"/>
        <end position="361"/>
    </location>
</feature>
<keyword evidence="1" id="KW-0472">Membrane</keyword>
<feature type="transmembrane region" description="Helical" evidence="1">
    <location>
        <begin position="368"/>
        <end position="392"/>
    </location>
</feature>
<feature type="transmembrane region" description="Helical" evidence="1">
    <location>
        <begin position="197"/>
        <end position="217"/>
    </location>
</feature>
<dbReference type="Proteomes" id="UP000190827">
    <property type="component" value="Unassembled WGS sequence"/>
</dbReference>
<feature type="transmembrane region" description="Helical" evidence="1">
    <location>
        <begin position="476"/>
        <end position="495"/>
    </location>
</feature>
<dbReference type="Pfam" id="PF09913">
    <property type="entry name" value="DUF2142"/>
    <property type="match status" value="1"/>
</dbReference>